<dbReference type="OrthoDB" id="5869806at2759"/>
<dbReference type="EMBL" id="JARK01001562">
    <property type="protein sequence ID" value="EYB89936.1"/>
    <property type="molecule type" value="Genomic_DNA"/>
</dbReference>
<accession>A0A016SHW6</accession>
<dbReference type="AlphaFoldDB" id="A0A016SHW6"/>
<reference evidence="2" key="1">
    <citation type="journal article" date="2015" name="Nat. Genet.">
        <title>The genome and transcriptome of the zoonotic hookworm Ancylostoma ceylanicum identify infection-specific gene families.</title>
        <authorList>
            <person name="Schwarz E.M."/>
            <person name="Hu Y."/>
            <person name="Antoshechkin I."/>
            <person name="Miller M.M."/>
            <person name="Sternberg P.W."/>
            <person name="Aroian R.V."/>
        </authorList>
    </citation>
    <scope>NUCLEOTIDE SEQUENCE</scope>
    <source>
        <strain evidence="2">HY135</strain>
    </source>
</reference>
<evidence type="ECO:0000313" key="2">
    <source>
        <dbReference type="Proteomes" id="UP000024635"/>
    </source>
</evidence>
<sequence length="78" mass="9085">MTLRPLLLSKYSKGFISSKDVVDMFYSILDVENKSDARQNRIEDTLRVMRSKMDGIDKRILRLENAFANMTQEQTPLT</sequence>
<proteinExistence type="predicted"/>
<dbReference type="Proteomes" id="UP000024635">
    <property type="component" value="Unassembled WGS sequence"/>
</dbReference>
<evidence type="ECO:0000313" key="1">
    <source>
        <dbReference type="EMBL" id="EYB89936.1"/>
    </source>
</evidence>
<name>A0A016SHW6_9BILA</name>
<keyword evidence="2" id="KW-1185">Reference proteome</keyword>
<protein>
    <submittedName>
        <fullName evidence="1">Uncharacterized protein</fullName>
    </submittedName>
</protein>
<organism evidence="1 2">
    <name type="scientific">Ancylostoma ceylanicum</name>
    <dbReference type="NCBI Taxonomy" id="53326"/>
    <lineage>
        <taxon>Eukaryota</taxon>
        <taxon>Metazoa</taxon>
        <taxon>Ecdysozoa</taxon>
        <taxon>Nematoda</taxon>
        <taxon>Chromadorea</taxon>
        <taxon>Rhabditida</taxon>
        <taxon>Rhabditina</taxon>
        <taxon>Rhabditomorpha</taxon>
        <taxon>Strongyloidea</taxon>
        <taxon>Ancylostomatidae</taxon>
        <taxon>Ancylostomatinae</taxon>
        <taxon>Ancylostoma</taxon>
    </lineage>
</organism>
<gene>
    <name evidence="1" type="primary">Acey_s0226.g2790</name>
    <name evidence="1" type="ORF">Y032_0226g2790</name>
</gene>
<comment type="caution">
    <text evidence="1">The sequence shown here is derived from an EMBL/GenBank/DDBJ whole genome shotgun (WGS) entry which is preliminary data.</text>
</comment>